<dbReference type="EMBL" id="SDOX01000031">
    <property type="protein sequence ID" value="TFJ83495.1"/>
    <property type="molecule type" value="Genomic_DNA"/>
</dbReference>
<dbReference type="AlphaFoldDB" id="A0A4D9D204"/>
<accession>A0A4D9D204</accession>
<protein>
    <recommendedName>
        <fullName evidence="4">PPIase cyclophilin-type domain-containing protein</fullName>
    </recommendedName>
</protein>
<feature type="chain" id="PRO_5020031015" description="PPIase cyclophilin-type domain-containing protein" evidence="1">
    <location>
        <begin position="19"/>
        <end position="81"/>
    </location>
</feature>
<evidence type="ECO:0000313" key="3">
    <source>
        <dbReference type="Proteomes" id="UP000355283"/>
    </source>
</evidence>
<evidence type="ECO:0000256" key="1">
    <source>
        <dbReference type="SAM" id="SignalP"/>
    </source>
</evidence>
<name>A0A4D9D204_9STRA</name>
<evidence type="ECO:0008006" key="4">
    <source>
        <dbReference type="Google" id="ProtNLM"/>
    </source>
</evidence>
<feature type="signal peptide" evidence="1">
    <location>
        <begin position="1"/>
        <end position="18"/>
    </location>
</feature>
<organism evidence="2 3">
    <name type="scientific">Nannochloropsis salina CCMP1776</name>
    <dbReference type="NCBI Taxonomy" id="1027361"/>
    <lineage>
        <taxon>Eukaryota</taxon>
        <taxon>Sar</taxon>
        <taxon>Stramenopiles</taxon>
        <taxon>Ochrophyta</taxon>
        <taxon>Eustigmatophyceae</taxon>
        <taxon>Eustigmatales</taxon>
        <taxon>Monodopsidaceae</taxon>
        <taxon>Microchloropsis</taxon>
        <taxon>Microchloropsis salina</taxon>
    </lineage>
</organism>
<gene>
    <name evidence="2" type="ORF">NSK_005209</name>
</gene>
<evidence type="ECO:0000313" key="2">
    <source>
        <dbReference type="EMBL" id="TFJ83495.1"/>
    </source>
</evidence>
<reference evidence="2 3" key="1">
    <citation type="submission" date="2019-01" db="EMBL/GenBank/DDBJ databases">
        <title>Nuclear Genome Assembly of the Microalgal Biofuel strain Nannochloropsis salina CCMP1776.</title>
        <authorList>
            <person name="Hovde B."/>
        </authorList>
    </citation>
    <scope>NUCLEOTIDE SEQUENCE [LARGE SCALE GENOMIC DNA]</scope>
    <source>
        <strain evidence="2 3">CCMP1776</strain>
    </source>
</reference>
<comment type="caution">
    <text evidence="2">The sequence shown here is derived from an EMBL/GenBank/DDBJ whole genome shotgun (WGS) entry which is preliminary data.</text>
</comment>
<proteinExistence type="predicted"/>
<dbReference type="Proteomes" id="UP000355283">
    <property type="component" value="Unassembled WGS sequence"/>
</dbReference>
<keyword evidence="1" id="KW-0732">Signal</keyword>
<keyword evidence="3" id="KW-1185">Reference proteome</keyword>
<sequence length="81" mass="8705">MFRHLRLLVVAFLAVTDGTKNHTATRIKDTKPSGNKGNKKTKTATFCVDVSYDSAANEAVEGFLAVTQGPLFDCDVVGRGC</sequence>